<name>A0ABR8SXG3_9BACL</name>
<evidence type="ECO:0000256" key="2">
    <source>
        <dbReference type="SAM" id="SignalP"/>
    </source>
</evidence>
<dbReference type="RefSeq" id="WP_191799022.1">
    <property type="nucleotide sequence ID" value="NZ_JACSQL010000002.1"/>
</dbReference>
<feature type="coiled-coil region" evidence="1">
    <location>
        <begin position="26"/>
        <end position="77"/>
    </location>
</feature>
<evidence type="ECO:0000313" key="3">
    <source>
        <dbReference type="EMBL" id="MBD7967784.1"/>
    </source>
</evidence>
<evidence type="ECO:0008006" key="5">
    <source>
        <dbReference type="Google" id="ProtNLM"/>
    </source>
</evidence>
<evidence type="ECO:0000313" key="4">
    <source>
        <dbReference type="Proteomes" id="UP000608071"/>
    </source>
</evidence>
<proteinExistence type="predicted"/>
<organism evidence="3 4">
    <name type="scientific">Paenibacillus gallinarum</name>
    <dbReference type="NCBI Taxonomy" id="2762232"/>
    <lineage>
        <taxon>Bacteria</taxon>
        <taxon>Bacillati</taxon>
        <taxon>Bacillota</taxon>
        <taxon>Bacilli</taxon>
        <taxon>Bacillales</taxon>
        <taxon>Paenibacillaceae</taxon>
        <taxon>Paenibacillus</taxon>
    </lineage>
</organism>
<feature type="chain" id="PRO_5046033427" description="Lipoprotein" evidence="2">
    <location>
        <begin position="23"/>
        <end position="215"/>
    </location>
</feature>
<evidence type="ECO:0000256" key="1">
    <source>
        <dbReference type="SAM" id="Coils"/>
    </source>
</evidence>
<keyword evidence="1" id="KW-0175">Coiled coil</keyword>
<keyword evidence="2" id="KW-0732">Signal</keyword>
<comment type="caution">
    <text evidence="3">The sequence shown here is derived from an EMBL/GenBank/DDBJ whole genome shotgun (WGS) entry which is preliminary data.</text>
</comment>
<dbReference type="EMBL" id="JACSQL010000002">
    <property type="protein sequence ID" value="MBD7967784.1"/>
    <property type="molecule type" value="Genomic_DNA"/>
</dbReference>
<sequence>MNKNYKVSFIFVSLLILSLLTACTSKDELTSAKQELEKLKSDYKTVSADLEKVKKTAAEFQQQNKDLTDQLDLYRENNSNGNAAETVSESAISNPVEKEYAENFVEINNLETKWHEDILYGNKVAGYTFDLKNKGKKDVEYLTVTVYFKDKSGSTIAEASLTPINPSGIFDNDPLKANYSWKMDTGIYYQAKDVSKEWVEGSAEAVITELRFVKE</sequence>
<dbReference type="Proteomes" id="UP000608071">
    <property type="component" value="Unassembled WGS sequence"/>
</dbReference>
<reference evidence="3 4" key="1">
    <citation type="submission" date="2020-08" db="EMBL/GenBank/DDBJ databases">
        <title>A Genomic Blueprint of the Chicken Gut Microbiome.</title>
        <authorList>
            <person name="Gilroy R."/>
            <person name="Ravi A."/>
            <person name="Getino M."/>
            <person name="Pursley I."/>
            <person name="Horton D.L."/>
            <person name="Alikhan N.-F."/>
            <person name="Baker D."/>
            <person name="Gharbi K."/>
            <person name="Hall N."/>
            <person name="Watson M."/>
            <person name="Adriaenssens E.M."/>
            <person name="Foster-Nyarko E."/>
            <person name="Jarju S."/>
            <person name="Secka A."/>
            <person name="Antonio M."/>
            <person name="Oren A."/>
            <person name="Chaudhuri R."/>
            <person name="La Ragione R.M."/>
            <person name="Hildebrand F."/>
            <person name="Pallen M.J."/>
        </authorList>
    </citation>
    <scope>NUCLEOTIDE SEQUENCE [LARGE SCALE GENOMIC DNA]</scope>
    <source>
        <strain evidence="3 4">Sa2BVA9</strain>
    </source>
</reference>
<keyword evidence="4" id="KW-1185">Reference proteome</keyword>
<accession>A0ABR8SXG3</accession>
<protein>
    <recommendedName>
        <fullName evidence="5">Lipoprotein</fullName>
    </recommendedName>
</protein>
<dbReference type="PROSITE" id="PS51257">
    <property type="entry name" value="PROKAR_LIPOPROTEIN"/>
    <property type="match status" value="1"/>
</dbReference>
<gene>
    <name evidence="3" type="ORF">H9647_06900</name>
</gene>
<feature type="signal peptide" evidence="2">
    <location>
        <begin position="1"/>
        <end position="22"/>
    </location>
</feature>